<reference evidence="1 2" key="1">
    <citation type="journal article" date="2015" name="Nature">
        <title>rRNA introns, odd ribosomes, and small enigmatic genomes across a large radiation of phyla.</title>
        <authorList>
            <person name="Brown C.T."/>
            <person name="Hug L.A."/>
            <person name="Thomas B.C."/>
            <person name="Sharon I."/>
            <person name="Castelle C.J."/>
            <person name="Singh A."/>
            <person name="Wilkins M.J."/>
            <person name="Williams K.H."/>
            <person name="Banfield J.F."/>
        </authorList>
    </citation>
    <scope>NUCLEOTIDE SEQUENCE [LARGE SCALE GENOMIC DNA]</scope>
</reference>
<accession>A0A0G1Q3T4</accession>
<comment type="caution">
    <text evidence="1">The sequence shown here is derived from an EMBL/GenBank/DDBJ whole genome shotgun (WGS) entry which is preliminary data.</text>
</comment>
<dbReference type="Proteomes" id="UP000034264">
    <property type="component" value="Unassembled WGS sequence"/>
</dbReference>
<dbReference type="EMBL" id="LCKS01000002">
    <property type="protein sequence ID" value="KKU03345.1"/>
    <property type="molecule type" value="Genomic_DNA"/>
</dbReference>
<evidence type="ECO:0000313" key="2">
    <source>
        <dbReference type="Proteomes" id="UP000034264"/>
    </source>
</evidence>
<proteinExistence type="predicted"/>
<gene>
    <name evidence="1" type="ORF">UX05_C0002G0101</name>
</gene>
<name>A0A0G1Q3T4_9BACT</name>
<protein>
    <submittedName>
        <fullName evidence="1">Uncharacterized protein</fullName>
    </submittedName>
</protein>
<sequence>MVELKTVVRELPVACAQCPVLYLKDYCGLAYVKKTALQAMKNRRIPSGCINGLGDLNAEEVEARLS</sequence>
<evidence type="ECO:0000313" key="1">
    <source>
        <dbReference type="EMBL" id="KKU03345.1"/>
    </source>
</evidence>
<organism evidence="1 2">
    <name type="scientific">Candidatus Amesbacteria bacterium GW2011_GWC2_45_19</name>
    <dbReference type="NCBI Taxonomy" id="1618366"/>
    <lineage>
        <taxon>Bacteria</taxon>
        <taxon>Candidatus Amesiibacteriota</taxon>
    </lineage>
</organism>
<dbReference type="AlphaFoldDB" id="A0A0G1Q3T4"/>